<keyword evidence="1" id="KW-0479">Metal-binding</keyword>
<dbReference type="GO" id="GO:0008270">
    <property type="term" value="F:zinc ion binding"/>
    <property type="evidence" value="ECO:0007669"/>
    <property type="project" value="UniProtKB-KW"/>
</dbReference>
<proteinExistence type="predicted"/>
<keyword evidence="5" id="KW-0238">DNA-binding</keyword>
<dbReference type="SMART" id="SM00401">
    <property type="entry name" value="ZnF_GATA"/>
    <property type="match status" value="1"/>
</dbReference>
<dbReference type="InterPro" id="IPR013088">
    <property type="entry name" value="Znf_NHR/GATA"/>
</dbReference>
<evidence type="ECO:0000256" key="4">
    <source>
        <dbReference type="ARBA" id="ARBA00023015"/>
    </source>
</evidence>
<dbReference type="AlphaFoldDB" id="A0A9R0HYM5"/>
<dbReference type="PANTHER" id="PTHR47255">
    <property type="entry name" value="GATA TRANSCRIPTION FACTOR 22-RELATED"/>
    <property type="match status" value="1"/>
</dbReference>
<keyword evidence="3" id="KW-0862">Zinc</keyword>
<reference evidence="10" key="2">
    <citation type="submission" date="2025-08" db="UniProtKB">
        <authorList>
            <consortium name="RefSeq"/>
        </authorList>
    </citation>
    <scope>IDENTIFICATION</scope>
    <source>
        <tissue evidence="10">Leaf</tissue>
    </source>
</reference>
<dbReference type="GO" id="GO:0000976">
    <property type="term" value="F:transcription cis-regulatory region binding"/>
    <property type="evidence" value="ECO:0000318"/>
    <property type="project" value="GO_Central"/>
</dbReference>
<accession>A0A9R0HYM5</accession>
<keyword evidence="2 7" id="KW-0863">Zinc-finger</keyword>
<gene>
    <name evidence="10" type="primary">LOC110778028</name>
</gene>
<evidence type="ECO:0000256" key="1">
    <source>
        <dbReference type="ARBA" id="ARBA00022723"/>
    </source>
</evidence>
<dbReference type="KEGG" id="soe:110778028"/>
<dbReference type="OrthoDB" id="2162994at2759"/>
<dbReference type="InterPro" id="IPR052138">
    <property type="entry name" value="GATA_ZnFinger_Domain"/>
</dbReference>
<reference evidence="9" key="1">
    <citation type="journal article" date="2021" name="Nat. Commun.">
        <title>Genomic analyses provide insights into spinach domestication and the genetic basis of agronomic traits.</title>
        <authorList>
            <person name="Cai X."/>
            <person name="Sun X."/>
            <person name="Xu C."/>
            <person name="Sun H."/>
            <person name="Wang X."/>
            <person name="Ge C."/>
            <person name="Zhang Z."/>
            <person name="Wang Q."/>
            <person name="Fei Z."/>
            <person name="Jiao C."/>
            <person name="Wang Q."/>
        </authorList>
    </citation>
    <scope>NUCLEOTIDE SEQUENCE [LARGE SCALE GENOMIC DNA]</scope>
    <source>
        <strain evidence="9">cv. Varoflay</strain>
    </source>
</reference>
<evidence type="ECO:0000256" key="7">
    <source>
        <dbReference type="PROSITE-ProRule" id="PRU00094"/>
    </source>
</evidence>
<dbReference type="RefSeq" id="XP_021838279.1">
    <property type="nucleotide sequence ID" value="XM_021982587.2"/>
</dbReference>
<dbReference type="Gene3D" id="3.30.50.10">
    <property type="entry name" value="Erythroid Transcription Factor GATA-1, subunit A"/>
    <property type="match status" value="1"/>
</dbReference>
<evidence type="ECO:0000256" key="6">
    <source>
        <dbReference type="ARBA" id="ARBA00023163"/>
    </source>
</evidence>
<dbReference type="GO" id="GO:0005634">
    <property type="term" value="C:nucleus"/>
    <property type="evidence" value="ECO:0000318"/>
    <property type="project" value="GO_Central"/>
</dbReference>
<evidence type="ECO:0000313" key="9">
    <source>
        <dbReference type="Proteomes" id="UP000813463"/>
    </source>
</evidence>
<dbReference type="Pfam" id="PF00320">
    <property type="entry name" value="GATA"/>
    <property type="match status" value="1"/>
</dbReference>
<keyword evidence="4" id="KW-0805">Transcription regulation</keyword>
<keyword evidence="9" id="KW-1185">Reference proteome</keyword>
<evidence type="ECO:0000313" key="10">
    <source>
        <dbReference type="RefSeq" id="XP_021838279.1"/>
    </source>
</evidence>
<dbReference type="SUPFAM" id="SSF57716">
    <property type="entry name" value="Glucocorticoid receptor-like (DNA-binding domain)"/>
    <property type="match status" value="1"/>
</dbReference>
<evidence type="ECO:0000256" key="2">
    <source>
        <dbReference type="ARBA" id="ARBA00022771"/>
    </source>
</evidence>
<dbReference type="PROSITE" id="PS00344">
    <property type="entry name" value="GATA_ZN_FINGER_1"/>
    <property type="match status" value="1"/>
</dbReference>
<organism evidence="9 10">
    <name type="scientific">Spinacia oleracea</name>
    <name type="common">Spinach</name>
    <dbReference type="NCBI Taxonomy" id="3562"/>
    <lineage>
        <taxon>Eukaryota</taxon>
        <taxon>Viridiplantae</taxon>
        <taxon>Streptophyta</taxon>
        <taxon>Embryophyta</taxon>
        <taxon>Tracheophyta</taxon>
        <taxon>Spermatophyta</taxon>
        <taxon>Magnoliopsida</taxon>
        <taxon>eudicotyledons</taxon>
        <taxon>Gunneridae</taxon>
        <taxon>Pentapetalae</taxon>
        <taxon>Caryophyllales</taxon>
        <taxon>Chenopodiaceae</taxon>
        <taxon>Chenopodioideae</taxon>
        <taxon>Anserineae</taxon>
        <taxon>Spinacia</taxon>
    </lineage>
</organism>
<keyword evidence="6" id="KW-0804">Transcription</keyword>
<protein>
    <submittedName>
        <fullName evidence="10">GATA transcription factor 21</fullName>
    </submittedName>
</protein>
<feature type="domain" description="GATA-type" evidence="8">
    <location>
        <begin position="163"/>
        <end position="195"/>
    </location>
</feature>
<sequence>MSPVYLNPQTTSSPIPFLELKGDHNFQVFGRFHHDDHSHIRHNSEEILSLDYSRHEQKKVGKLVLSHEKASDLGQPCSSWLQRSSIGDDSGGSSYAYNPFNFLKEEAKIETPTVNYNIDQNKSSKCKPSKLRIMQKVAASKNTGEMKKLDHDLAKRQNNDGIRVCSDCHTTTTPLWRSGPQGPKTLCNACGIRQRKARRAAMAAAAASSFGNDNAVVPSISPPPPPTPVEASKPKVQLIKSERGVDHHHHHDKSYTLPIKKRSKIIDAARNNNNNNNYTHININMNKNNSENANNKLLFEDFEMSSNKDYHKANSKRSFARDEEEGAILLMALSCGLACSS</sequence>
<name>A0A9R0HYM5_SPIOL</name>
<dbReference type="Proteomes" id="UP000813463">
    <property type="component" value="Chromosome 1"/>
</dbReference>
<evidence type="ECO:0000259" key="8">
    <source>
        <dbReference type="PROSITE" id="PS50114"/>
    </source>
</evidence>
<dbReference type="PANTHER" id="PTHR47255:SF4">
    <property type="entry name" value="GATA ZINC FINGER DOMAIN-CONTAINING PROTEIN 12"/>
    <property type="match status" value="1"/>
</dbReference>
<dbReference type="GO" id="GO:0006355">
    <property type="term" value="P:regulation of DNA-templated transcription"/>
    <property type="evidence" value="ECO:0000318"/>
    <property type="project" value="GO_Central"/>
</dbReference>
<evidence type="ECO:0000256" key="5">
    <source>
        <dbReference type="ARBA" id="ARBA00023125"/>
    </source>
</evidence>
<dbReference type="GeneID" id="110778028"/>
<dbReference type="PROSITE" id="PS50114">
    <property type="entry name" value="GATA_ZN_FINGER_2"/>
    <property type="match status" value="1"/>
</dbReference>
<evidence type="ECO:0000256" key="3">
    <source>
        <dbReference type="ARBA" id="ARBA00022833"/>
    </source>
</evidence>
<dbReference type="InterPro" id="IPR000679">
    <property type="entry name" value="Znf_GATA"/>
</dbReference>
<dbReference type="CDD" id="cd00202">
    <property type="entry name" value="ZnF_GATA"/>
    <property type="match status" value="1"/>
</dbReference>